<dbReference type="GO" id="GO:0003677">
    <property type="term" value="F:DNA binding"/>
    <property type="evidence" value="ECO:0007669"/>
    <property type="project" value="InterPro"/>
</dbReference>
<keyword evidence="8" id="KW-1185">Reference proteome</keyword>
<keyword evidence="5" id="KW-0539">Nucleus</keyword>
<evidence type="ECO:0008006" key="9">
    <source>
        <dbReference type="Google" id="ProtNLM"/>
    </source>
</evidence>
<evidence type="ECO:0000313" key="7">
    <source>
        <dbReference type="EMBL" id="KIJ61208.1"/>
    </source>
</evidence>
<dbReference type="GO" id="GO:0005730">
    <property type="term" value="C:nucleolus"/>
    <property type="evidence" value="ECO:0007669"/>
    <property type="project" value="UniProtKB-SubCell"/>
</dbReference>
<name>A0A0C9W4A5_9AGAM</name>
<dbReference type="EMBL" id="KN839864">
    <property type="protein sequence ID" value="KIJ61208.1"/>
    <property type="molecule type" value="Genomic_DNA"/>
</dbReference>
<dbReference type="InterPro" id="IPR009668">
    <property type="entry name" value="RNA_pol-assoc_fac_A49-like"/>
</dbReference>
<protein>
    <recommendedName>
        <fullName evidence="9">DNA-directed RNA polymerase I subunit RPA49</fullName>
    </recommendedName>
</protein>
<evidence type="ECO:0000256" key="3">
    <source>
        <dbReference type="ARBA" id="ARBA00022478"/>
    </source>
</evidence>
<gene>
    <name evidence="7" type="ORF">HYDPIDRAFT_97072</name>
</gene>
<organism evidence="7 8">
    <name type="scientific">Hydnomerulius pinastri MD-312</name>
    <dbReference type="NCBI Taxonomy" id="994086"/>
    <lineage>
        <taxon>Eukaryota</taxon>
        <taxon>Fungi</taxon>
        <taxon>Dikarya</taxon>
        <taxon>Basidiomycota</taxon>
        <taxon>Agaricomycotina</taxon>
        <taxon>Agaricomycetes</taxon>
        <taxon>Agaricomycetidae</taxon>
        <taxon>Boletales</taxon>
        <taxon>Boletales incertae sedis</taxon>
        <taxon>Leucogyrophana</taxon>
    </lineage>
</organism>
<dbReference type="OrthoDB" id="532500at2759"/>
<dbReference type="Pfam" id="PF06870">
    <property type="entry name" value="RNA_pol_I_A49"/>
    <property type="match status" value="1"/>
</dbReference>
<evidence type="ECO:0000256" key="2">
    <source>
        <dbReference type="ARBA" id="ARBA00009430"/>
    </source>
</evidence>
<proteinExistence type="inferred from homology"/>
<dbReference type="GO" id="GO:0000428">
    <property type="term" value="C:DNA-directed RNA polymerase complex"/>
    <property type="evidence" value="ECO:0007669"/>
    <property type="project" value="UniProtKB-KW"/>
</dbReference>
<evidence type="ECO:0000256" key="4">
    <source>
        <dbReference type="ARBA" id="ARBA00023163"/>
    </source>
</evidence>
<comment type="similarity">
    <text evidence="2">Belongs to the eukaryotic RPA49/POLR1E RNA polymerase subunit family.</text>
</comment>
<dbReference type="HOGENOM" id="CLU_034953_2_1_1"/>
<dbReference type="PANTHER" id="PTHR14440">
    <property type="entry name" value="DNA-DIRECTED RNA POLYMERASE I SUBUNIT RPA49"/>
    <property type="match status" value="1"/>
</dbReference>
<dbReference type="Proteomes" id="UP000053820">
    <property type="component" value="Unassembled WGS sequence"/>
</dbReference>
<feature type="region of interest" description="Disordered" evidence="6">
    <location>
        <begin position="1"/>
        <end position="29"/>
    </location>
</feature>
<keyword evidence="4" id="KW-0804">Transcription</keyword>
<sequence>MASASASKKRKRDNEDGAKVSFALSDQRKSQIGPVLANFPSIKPTKSTTFKCYQTAKKAKTSADDEEDGNFAELPTLIAGETDAVDFYSSDETQRASVGSRYYVGVHNKRTGVTTIRQAPLHIITHQVKALKSLQPSTVSVLQRLEARAALGESFGTKKARQAIKAQERNKVDVSAMETVADHLQESIQRNTQALPSKEEAQATANSTRLVPSFNADAEIPSEIYPLHNVIPEAEWKALSPTAILGASTSKERTALLPYQRSSWVNQHLTTVCASPSPSKTDVKILVYISAMMMFRNLTFRNVDKSAIQEKLSAVPSIVVDGLLSRFTETARGSTQPQTTSQTETMLLTHMFALCLRIDDYATDTSLIANDLSQKVDTINSLFKSLGCTVSKLTITDLKRLGLPDSAGETKRAVLKTPLAFPKPRVRRRT</sequence>
<dbReference type="GO" id="GO:0006351">
    <property type="term" value="P:DNA-templated transcription"/>
    <property type="evidence" value="ECO:0007669"/>
    <property type="project" value="InterPro"/>
</dbReference>
<evidence type="ECO:0000256" key="6">
    <source>
        <dbReference type="SAM" id="MobiDB-lite"/>
    </source>
</evidence>
<evidence type="ECO:0000313" key="8">
    <source>
        <dbReference type="Proteomes" id="UP000053820"/>
    </source>
</evidence>
<keyword evidence="3" id="KW-0240">DNA-directed RNA polymerase</keyword>
<accession>A0A0C9W4A5</accession>
<evidence type="ECO:0000256" key="5">
    <source>
        <dbReference type="ARBA" id="ARBA00023242"/>
    </source>
</evidence>
<comment type="subcellular location">
    <subcellularLocation>
        <location evidence="1">Nucleus</location>
        <location evidence="1">Nucleolus</location>
    </subcellularLocation>
</comment>
<dbReference type="AlphaFoldDB" id="A0A0C9W4A5"/>
<evidence type="ECO:0000256" key="1">
    <source>
        <dbReference type="ARBA" id="ARBA00004604"/>
    </source>
</evidence>
<reference evidence="7 8" key="1">
    <citation type="submission" date="2014-04" db="EMBL/GenBank/DDBJ databases">
        <title>Evolutionary Origins and Diversification of the Mycorrhizal Mutualists.</title>
        <authorList>
            <consortium name="DOE Joint Genome Institute"/>
            <consortium name="Mycorrhizal Genomics Consortium"/>
            <person name="Kohler A."/>
            <person name="Kuo A."/>
            <person name="Nagy L.G."/>
            <person name="Floudas D."/>
            <person name="Copeland A."/>
            <person name="Barry K.W."/>
            <person name="Cichocki N."/>
            <person name="Veneault-Fourrey C."/>
            <person name="LaButti K."/>
            <person name="Lindquist E.A."/>
            <person name="Lipzen A."/>
            <person name="Lundell T."/>
            <person name="Morin E."/>
            <person name="Murat C."/>
            <person name="Riley R."/>
            <person name="Ohm R."/>
            <person name="Sun H."/>
            <person name="Tunlid A."/>
            <person name="Henrissat B."/>
            <person name="Grigoriev I.V."/>
            <person name="Hibbett D.S."/>
            <person name="Martin F."/>
        </authorList>
    </citation>
    <scope>NUCLEOTIDE SEQUENCE [LARGE SCALE GENOMIC DNA]</scope>
    <source>
        <strain evidence="7 8">MD-312</strain>
    </source>
</reference>